<organism evidence="4">
    <name type="scientific">Cacopsylla melanoneura</name>
    <dbReference type="NCBI Taxonomy" id="428564"/>
    <lineage>
        <taxon>Eukaryota</taxon>
        <taxon>Metazoa</taxon>
        <taxon>Ecdysozoa</taxon>
        <taxon>Arthropoda</taxon>
        <taxon>Hexapoda</taxon>
        <taxon>Insecta</taxon>
        <taxon>Pterygota</taxon>
        <taxon>Neoptera</taxon>
        <taxon>Paraneoptera</taxon>
        <taxon>Hemiptera</taxon>
        <taxon>Sternorrhyncha</taxon>
        <taxon>Psylloidea</taxon>
        <taxon>Psyllidae</taxon>
        <taxon>Psyllinae</taxon>
        <taxon>Cacopsylla</taxon>
    </lineage>
</organism>
<reference evidence="4" key="1">
    <citation type="submission" date="2021-05" db="EMBL/GenBank/DDBJ databases">
        <authorList>
            <person name="Alioto T."/>
            <person name="Alioto T."/>
            <person name="Gomez Garrido J."/>
        </authorList>
    </citation>
    <scope>NUCLEOTIDE SEQUENCE</scope>
</reference>
<dbReference type="FunFam" id="3.15.10.30:FF:000001">
    <property type="entry name" value="Takeout-like protein 1"/>
    <property type="match status" value="1"/>
</dbReference>
<dbReference type="PANTHER" id="PTHR11008">
    <property type="entry name" value="PROTEIN TAKEOUT-LIKE PROTEIN"/>
    <property type="match status" value="1"/>
</dbReference>
<comment type="similarity">
    <text evidence="3">Belongs to the TO family.</text>
</comment>
<evidence type="ECO:0000256" key="2">
    <source>
        <dbReference type="ARBA" id="ARBA00023108"/>
    </source>
</evidence>
<accession>A0A8D8Q9Q6</accession>
<sequence>MISPVFSLRATAQFKRASSSVFSKRVSSPLIICASLILGVLSLVSNVHSVPAPSPVNIGNYHCKQKSPTFDECVKKATVLAKPYIAKGVPSLAIPPVEPFSLPMIMLEQGTGAVNYKANLKDIKITGLSEYKFDDIKVDMPHQKVSAKVHIPVLFLESDYEINGRALLVPIRGMGLFKANLTSVNAQIRMMGKIIKKKGQEYFEAKDTEIKLNIGDAQANFGNLFNGDSLLSEATNKFINENAKDIVDEVKPAIEMVASMLLDDIANKIFKNIPVSKVFPE</sequence>
<dbReference type="InterPro" id="IPR038606">
    <property type="entry name" value="To_sf"/>
</dbReference>
<evidence type="ECO:0000256" key="3">
    <source>
        <dbReference type="ARBA" id="ARBA00060902"/>
    </source>
</evidence>
<dbReference type="EMBL" id="HBUF01066351">
    <property type="protein sequence ID" value="CAG6627766.1"/>
    <property type="molecule type" value="Transcribed_RNA"/>
</dbReference>
<dbReference type="PANTHER" id="PTHR11008:SF41">
    <property type="entry name" value="RE70318P"/>
    <property type="match status" value="1"/>
</dbReference>
<dbReference type="AlphaFoldDB" id="A0A8D8Q9Q6"/>
<dbReference type="GO" id="GO:0007623">
    <property type="term" value="P:circadian rhythm"/>
    <property type="evidence" value="ECO:0007669"/>
    <property type="project" value="UniProtKB-ARBA"/>
</dbReference>
<dbReference type="InterPro" id="IPR010562">
    <property type="entry name" value="Haemolymph_juvenile_hormone-bd"/>
</dbReference>
<proteinExistence type="inferred from homology"/>
<evidence type="ECO:0000256" key="1">
    <source>
        <dbReference type="ARBA" id="ARBA00022729"/>
    </source>
</evidence>
<name>A0A8D8Q9Q6_9HEMI</name>
<evidence type="ECO:0000313" key="4">
    <source>
        <dbReference type="EMBL" id="CAG6627766.1"/>
    </source>
</evidence>
<dbReference type="SMART" id="SM00700">
    <property type="entry name" value="JHBP"/>
    <property type="match status" value="1"/>
</dbReference>
<keyword evidence="1" id="KW-0732">Signal</keyword>
<dbReference type="Pfam" id="PF06585">
    <property type="entry name" value="JHBP"/>
    <property type="match status" value="1"/>
</dbReference>
<dbReference type="GO" id="GO:0005615">
    <property type="term" value="C:extracellular space"/>
    <property type="evidence" value="ECO:0007669"/>
    <property type="project" value="TreeGrafter"/>
</dbReference>
<keyword evidence="2" id="KW-0090">Biological rhythms</keyword>
<protein>
    <submittedName>
        <fullName evidence="4">Protein takeout</fullName>
    </submittedName>
</protein>
<dbReference type="Gene3D" id="3.15.10.30">
    <property type="entry name" value="Haemolymph juvenile hormone binding protein"/>
    <property type="match status" value="1"/>
</dbReference>